<proteinExistence type="predicted"/>
<name>A0A3L6EYZ9_MAIZE</name>
<evidence type="ECO:0000313" key="5">
    <source>
        <dbReference type="EMBL" id="PWZ26080.1"/>
    </source>
</evidence>
<dbReference type="OMA" id="IGRASMY"/>
<organism evidence="5 6">
    <name type="scientific">Zea mays</name>
    <name type="common">Maize</name>
    <dbReference type="NCBI Taxonomy" id="4577"/>
    <lineage>
        <taxon>Eukaryota</taxon>
        <taxon>Viridiplantae</taxon>
        <taxon>Streptophyta</taxon>
        <taxon>Embryophyta</taxon>
        <taxon>Tracheophyta</taxon>
        <taxon>Spermatophyta</taxon>
        <taxon>Magnoliopsida</taxon>
        <taxon>Liliopsida</taxon>
        <taxon>Poales</taxon>
        <taxon>Poaceae</taxon>
        <taxon>PACMAD clade</taxon>
        <taxon>Panicoideae</taxon>
        <taxon>Andropogonodae</taxon>
        <taxon>Andropogoneae</taxon>
        <taxon>Tripsacinae</taxon>
        <taxon>Zea</taxon>
    </lineage>
</organism>
<dbReference type="SUPFAM" id="SSF57850">
    <property type="entry name" value="RING/U-box"/>
    <property type="match status" value="1"/>
</dbReference>
<protein>
    <submittedName>
        <fullName evidence="5">E3 ubiquitin-protein ligase</fullName>
    </submittedName>
</protein>
<keyword evidence="1" id="KW-0863">Zinc-finger</keyword>
<dbReference type="ExpressionAtlas" id="A0A3L6EYZ9">
    <property type="expression patterns" value="baseline"/>
</dbReference>
<keyword evidence="1" id="KW-0479">Metal-binding</keyword>
<feature type="transmembrane region" description="Helical" evidence="3">
    <location>
        <begin position="31"/>
        <end position="51"/>
    </location>
</feature>
<dbReference type="SMART" id="SM01197">
    <property type="entry name" value="FANCL_C"/>
    <property type="match status" value="1"/>
</dbReference>
<evidence type="ECO:0000259" key="4">
    <source>
        <dbReference type="PROSITE" id="PS50089"/>
    </source>
</evidence>
<evidence type="ECO:0000256" key="3">
    <source>
        <dbReference type="SAM" id="Phobius"/>
    </source>
</evidence>
<dbReference type="GO" id="GO:0008270">
    <property type="term" value="F:zinc ion binding"/>
    <property type="evidence" value="ECO:0007669"/>
    <property type="project" value="UniProtKB-KW"/>
</dbReference>
<dbReference type="PANTHER" id="PTHR45676">
    <property type="entry name" value="RING-H2 FINGER PROTEIN ATL51-RELATED"/>
    <property type="match status" value="1"/>
</dbReference>
<keyword evidence="3" id="KW-0812">Transmembrane</keyword>
<reference evidence="5 6" key="1">
    <citation type="journal article" date="2018" name="Nat. Genet.">
        <title>Extensive intraspecific gene order and gene structural variations between Mo17 and other maize genomes.</title>
        <authorList>
            <person name="Sun S."/>
            <person name="Zhou Y."/>
            <person name="Chen J."/>
            <person name="Shi J."/>
            <person name="Zhao H."/>
            <person name="Zhao H."/>
            <person name="Song W."/>
            <person name="Zhang M."/>
            <person name="Cui Y."/>
            <person name="Dong X."/>
            <person name="Liu H."/>
            <person name="Ma X."/>
            <person name="Jiao Y."/>
            <person name="Wang B."/>
            <person name="Wei X."/>
            <person name="Stein J.C."/>
            <person name="Glaubitz J.C."/>
            <person name="Lu F."/>
            <person name="Yu G."/>
            <person name="Liang C."/>
            <person name="Fengler K."/>
            <person name="Li B."/>
            <person name="Rafalski A."/>
            <person name="Schnable P.S."/>
            <person name="Ware D.H."/>
            <person name="Buckler E.S."/>
            <person name="Lai J."/>
        </authorList>
    </citation>
    <scope>NUCLEOTIDE SEQUENCE [LARGE SCALE GENOMIC DNA]</scope>
    <source>
        <strain evidence="6">cv. Missouri 17</strain>
        <tissue evidence="5">Seedling</tissue>
    </source>
</reference>
<sequence>MATNTNNGGASSMYYYYGEGPRQTDEEQDKTIVAIVVPVIIVVILVLRLLCSCLQKDSEEQDAGGPGSTARQLRPSRQRATEAGGRVVDRAPSSTVSGAVVEVAQAGEPPLVCTYTKADGWGEGTCGVCLADLADGDALRVLPACMHYFHAACVGEWLRAHGTCPLCRAPLVAPAAAA</sequence>
<dbReference type="SMR" id="A0A3L6EYZ9"/>
<evidence type="ECO:0000256" key="2">
    <source>
        <dbReference type="SAM" id="MobiDB-lite"/>
    </source>
</evidence>
<dbReference type="PROSITE" id="PS50089">
    <property type="entry name" value="ZF_RING_2"/>
    <property type="match status" value="1"/>
</dbReference>
<dbReference type="GO" id="GO:0016567">
    <property type="term" value="P:protein ubiquitination"/>
    <property type="evidence" value="ECO:0007669"/>
    <property type="project" value="UniProtKB-UniPathway"/>
</dbReference>
<keyword evidence="1" id="KW-0862">Zinc</keyword>
<dbReference type="UniPathway" id="UPA00143"/>
<dbReference type="SMART" id="SM00184">
    <property type="entry name" value="RING"/>
    <property type="match status" value="1"/>
</dbReference>
<feature type="region of interest" description="Disordered" evidence="2">
    <location>
        <begin position="58"/>
        <end position="93"/>
    </location>
</feature>
<feature type="domain" description="RING-type" evidence="4">
    <location>
        <begin position="126"/>
        <end position="168"/>
    </location>
</feature>
<evidence type="ECO:0000256" key="1">
    <source>
        <dbReference type="PROSITE-ProRule" id="PRU00175"/>
    </source>
</evidence>
<dbReference type="Proteomes" id="UP000251960">
    <property type="component" value="Chromosome 4"/>
</dbReference>
<dbReference type="PANTHER" id="PTHR45676:SF178">
    <property type="entry name" value="RING-TYPE E3 UBIQUITIN TRANSFERASE"/>
    <property type="match status" value="1"/>
</dbReference>
<keyword evidence="3" id="KW-0472">Membrane</keyword>
<dbReference type="EMBL" id="NCVQ01000005">
    <property type="protein sequence ID" value="PWZ26080.1"/>
    <property type="molecule type" value="Genomic_DNA"/>
</dbReference>
<dbReference type="InterPro" id="IPR001841">
    <property type="entry name" value="Znf_RING"/>
</dbReference>
<dbReference type="Pfam" id="PF13639">
    <property type="entry name" value="zf-RING_2"/>
    <property type="match status" value="1"/>
</dbReference>
<accession>A0A3L6EYZ9</accession>
<dbReference type="InterPro" id="IPR013083">
    <property type="entry name" value="Znf_RING/FYVE/PHD"/>
</dbReference>
<evidence type="ECO:0000313" key="6">
    <source>
        <dbReference type="Proteomes" id="UP000251960"/>
    </source>
</evidence>
<keyword evidence="3" id="KW-1133">Transmembrane helix</keyword>
<gene>
    <name evidence="5" type="primary">Os04g0590900_8</name>
    <name evidence="5" type="ORF">Zm00014a_035905</name>
</gene>
<dbReference type="Gene3D" id="3.30.40.10">
    <property type="entry name" value="Zinc/RING finger domain, C3HC4 (zinc finger)"/>
    <property type="match status" value="1"/>
</dbReference>
<comment type="caution">
    <text evidence="5">The sequence shown here is derived from an EMBL/GenBank/DDBJ whole genome shotgun (WGS) entry which is preliminary data.</text>
</comment>
<dbReference type="AlphaFoldDB" id="A0A3L6EYZ9"/>
<dbReference type="FunFam" id="3.30.40.10:FF:000654">
    <property type="entry name" value="RING-H2 finger protein ATL33"/>
    <property type="match status" value="1"/>
</dbReference>